<proteinExistence type="predicted"/>
<keyword evidence="1" id="KW-0812">Transmembrane</keyword>
<protein>
    <submittedName>
        <fullName evidence="2">Uncharacterized protein</fullName>
    </submittedName>
</protein>
<organism evidence="2 3">
    <name type="scientific">Klenkia soli</name>
    <dbReference type="NCBI Taxonomy" id="1052260"/>
    <lineage>
        <taxon>Bacteria</taxon>
        <taxon>Bacillati</taxon>
        <taxon>Actinomycetota</taxon>
        <taxon>Actinomycetes</taxon>
        <taxon>Geodermatophilales</taxon>
        <taxon>Geodermatophilaceae</taxon>
        <taxon>Klenkia</taxon>
    </lineage>
</organism>
<accession>A0A1H0Q4Q1</accession>
<name>A0A1H0Q4Q1_9ACTN</name>
<evidence type="ECO:0000256" key="1">
    <source>
        <dbReference type="SAM" id="Phobius"/>
    </source>
</evidence>
<gene>
    <name evidence="2" type="ORF">SAMN05660199_03202</name>
</gene>
<keyword evidence="1" id="KW-0472">Membrane</keyword>
<keyword evidence="1" id="KW-1133">Transmembrane helix</keyword>
<dbReference type="OrthoDB" id="9758603at2"/>
<reference evidence="3" key="1">
    <citation type="submission" date="2016-10" db="EMBL/GenBank/DDBJ databases">
        <authorList>
            <person name="Varghese N."/>
            <person name="Submissions S."/>
        </authorList>
    </citation>
    <scope>NUCLEOTIDE SEQUENCE [LARGE SCALE GENOMIC DNA]</scope>
    <source>
        <strain evidence="3">DSM 45843</strain>
    </source>
</reference>
<dbReference type="STRING" id="1052260.SAMN05660199_03202"/>
<evidence type="ECO:0000313" key="3">
    <source>
        <dbReference type="Proteomes" id="UP000199088"/>
    </source>
</evidence>
<sequence length="103" mass="11086">MDRSTSTVSTRVLLWGVVAPLVVGGFVPPLAGIAMLWLLVGLGTLMVQAIRDAVQGIDPTEDDESDDLHDELAAALPVPVPTRWWNRRDEDPNLAAARVGSWG</sequence>
<dbReference type="AlphaFoldDB" id="A0A1H0Q4Q1"/>
<keyword evidence="3" id="KW-1185">Reference proteome</keyword>
<dbReference type="RefSeq" id="WP_091247002.1">
    <property type="nucleotide sequence ID" value="NZ_FNIR01000010.1"/>
</dbReference>
<feature type="transmembrane region" description="Helical" evidence="1">
    <location>
        <begin position="12"/>
        <end position="40"/>
    </location>
</feature>
<dbReference type="EMBL" id="FNIR01000010">
    <property type="protein sequence ID" value="SDP12005.1"/>
    <property type="molecule type" value="Genomic_DNA"/>
</dbReference>
<evidence type="ECO:0000313" key="2">
    <source>
        <dbReference type="EMBL" id="SDP12005.1"/>
    </source>
</evidence>
<dbReference type="Proteomes" id="UP000199088">
    <property type="component" value="Unassembled WGS sequence"/>
</dbReference>